<dbReference type="AlphaFoldDB" id="A0AAN9AV95"/>
<evidence type="ECO:0000313" key="2">
    <source>
        <dbReference type="EMBL" id="KAK7093205.1"/>
    </source>
</evidence>
<feature type="region of interest" description="Disordered" evidence="1">
    <location>
        <begin position="63"/>
        <end position="143"/>
    </location>
</feature>
<organism evidence="2 3">
    <name type="scientific">Littorina saxatilis</name>
    <dbReference type="NCBI Taxonomy" id="31220"/>
    <lineage>
        <taxon>Eukaryota</taxon>
        <taxon>Metazoa</taxon>
        <taxon>Spiralia</taxon>
        <taxon>Lophotrochozoa</taxon>
        <taxon>Mollusca</taxon>
        <taxon>Gastropoda</taxon>
        <taxon>Caenogastropoda</taxon>
        <taxon>Littorinimorpha</taxon>
        <taxon>Littorinoidea</taxon>
        <taxon>Littorinidae</taxon>
        <taxon>Littorina</taxon>
    </lineage>
</organism>
<protein>
    <submittedName>
        <fullName evidence="2">Uncharacterized protein</fullName>
    </submittedName>
</protein>
<accession>A0AAN9AV95</accession>
<dbReference type="EMBL" id="JBAMIC010000019">
    <property type="protein sequence ID" value="KAK7093205.1"/>
    <property type="molecule type" value="Genomic_DNA"/>
</dbReference>
<dbReference type="SUPFAM" id="SSF52540">
    <property type="entry name" value="P-loop containing nucleoside triphosphate hydrolases"/>
    <property type="match status" value="2"/>
</dbReference>
<reference evidence="2 3" key="1">
    <citation type="submission" date="2024-02" db="EMBL/GenBank/DDBJ databases">
        <title>Chromosome-scale genome assembly of the rough periwinkle Littorina saxatilis.</title>
        <authorList>
            <person name="De Jode A."/>
            <person name="Faria R."/>
            <person name="Formenti G."/>
            <person name="Sims Y."/>
            <person name="Smith T.P."/>
            <person name="Tracey A."/>
            <person name="Wood J.M.D."/>
            <person name="Zagrodzka Z.B."/>
            <person name="Johannesson K."/>
            <person name="Butlin R.K."/>
            <person name="Leder E.H."/>
        </authorList>
    </citation>
    <scope>NUCLEOTIDE SEQUENCE [LARGE SCALE GENOMIC DNA]</scope>
    <source>
        <strain evidence="2">Snail1</strain>
        <tissue evidence="2">Muscle</tissue>
    </source>
</reference>
<proteinExistence type="predicted"/>
<keyword evidence="3" id="KW-1185">Reference proteome</keyword>
<evidence type="ECO:0000256" key="1">
    <source>
        <dbReference type="SAM" id="MobiDB-lite"/>
    </source>
</evidence>
<name>A0AAN9AV95_9CAEN</name>
<feature type="compositionally biased region" description="Polar residues" evidence="1">
    <location>
        <begin position="155"/>
        <end position="167"/>
    </location>
</feature>
<feature type="compositionally biased region" description="Low complexity" evidence="1">
    <location>
        <begin position="82"/>
        <end position="98"/>
    </location>
</feature>
<dbReference type="InterPro" id="IPR027417">
    <property type="entry name" value="P-loop_NTPase"/>
</dbReference>
<gene>
    <name evidence="2" type="ORF">V1264_007000</name>
</gene>
<feature type="compositionally biased region" description="Low complexity" evidence="1">
    <location>
        <begin position="130"/>
        <end position="143"/>
    </location>
</feature>
<comment type="caution">
    <text evidence="2">The sequence shown here is derived from an EMBL/GenBank/DDBJ whole genome shotgun (WGS) entry which is preliminary data.</text>
</comment>
<dbReference type="Proteomes" id="UP001374579">
    <property type="component" value="Unassembled WGS sequence"/>
</dbReference>
<feature type="region of interest" description="Disordered" evidence="1">
    <location>
        <begin position="155"/>
        <end position="205"/>
    </location>
</feature>
<dbReference type="Gene3D" id="3.40.50.300">
    <property type="entry name" value="P-loop containing nucleotide triphosphate hydrolases"/>
    <property type="match status" value="1"/>
</dbReference>
<evidence type="ECO:0000313" key="3">
    <source>
        <dbReference type="Proteomes" id="UP001374579"/>
    </source>
</evidence>
<sequence>MASSPDPASHRKQSKGQTVSWKQVVELFYPSPLLRMYYVPPLHFNKVPYRVCSVPGTTQPALLLSLPPSGQTSATPAPAGQASVPHSSASSAPLSGAYSQGGPHVSQTASPSVVSKRKRKKARYTQTRCNANTSSPASIPSSATVTSCVRMTTSSASNQPAAGSNWSGGCAGPDKPEPQSYNLWNDEPRPGVQPETFQHSDAQDDSAQRHVLGKLHALWEDRHEVMFVISQLKFEHYLSNPKEALAVACLPRPCGLEDKHRRGEFDLLLIHRHHGILIGEIKSVGMCHPGCRKTPPVTDQAVWKKIEKAISQLDKSEIVVKHVLSDLLPGLTVRKTLFLPYVSRDTLRRILKSRNQQLEQDLAQCLGVSSGSDVVDLCCCSDEIYDPANHSPGHGTPDLLTPLSTWWTRTFTCSTDPLLNDHLYVEILARFVGPATSVHVHCNIPPRVEVRTEGEAVAELGRRLARLVVTRQQLDLVNQAQPLVCITGPPGTGKTIVLVLMGLRWLHQGEDVDILSPYFESRAASYLIQYQLNETLKANSVDASKTGKVHLRNYDFNSGETEAYRAANELCAEGSKRQLNIILDEAGYGNKSARRALCQLIEKLTTKCPDLRLWACRVDRSELSPLLHTESLTLPLRCAPVIVREVQPAFTQLTHLENYSDTMLPSPADGLRVITLRHQGEGHIVMWPVECCECGSIIADELTRLGVGRGAAITANSPHPLSYRDVFILTRCSKLRDDVKDDTGTATSPACGLVRGLRAAGFPLLVLGQKDKGRDVARWERDVADVATAASDVVTVAHVSAVFGLERKLVVWLPGRDDEFDDDDRSQERIEAGDRLVIVSRSTTHLIRVVK</sequence>